<dbReference type="InterPro" id="IPR003006">
    <property type="entry name" value="Ig/MHC_CS"/>
</dbReference>
<dbReference type="Proteomes" id="UP001058974">
    <property type="component" value="Chromosome 1"/>
</dbReference>
<comment type="caution">
    <text evidence="2">The sequence shown here is derived from an EMBL/GenBank/DDBJ whole genome shotgun (WGS) entry which is preliminary data.</text>
</comment>
<feature type="domain" description="PB1-like" evidence="1">
    <location>
        <begin position="1"/>
        <end position="82"/>
    </location>
</feature>
<dbReference type="Pfam" id="PF26130">
    <property type="entry name" value="PB1-like"/>
    <property type="match status" value="1"/>
</dbReference>
<evidence type="ECO:0000313" key="2">
    <source>
        <dbReference type="EMBL" id="KAI5443205.1"/>
    </source>
</evidence>
<organism evidence="2 3">
    <name type="scientific">Pisum sativum</name>
    <name type="common">Garden pea</name>
    <name type="synonym">Lathyrus oleraceus</name>
    <dbReference type="NCBI Taxonomy" id="3888"/>
    <lineage>
        <taxon>Eukaryota</taxon>
        <taxon>Viridiplantae</taxon>
        <taxon>Streptophyta</taxon>
        <taxon>Embryophyta</taxon>
        <taxon>Tracheophyta</taxon>
        <taxon>Spermatophyta</taxon>
        <taxon>Magnoliopsida</taxon>
        <taxon>eudicotyledons</taxon>
        <taxon>Gunneridae</taxon>
        <taxon>Pentapetalae</taxon>
        <taxon>rosids</taxon>
        <taxon>fabids</taxon>
        <taxon>Fabales</taxon>
        <taxon>Fabaceae</taxon>
        <taxon>Papilionoideae</taxon>
        <taxon>50 kb inversion clade</taxon>
        <taxon>NPAAA clade</taxon>
        <taxon>Hologalegina</taxon>
        <taxon>IRL clade</taxon>
        <taxon>Fabeae</taxon>
        <taxon>Lathyrus</taxon>
    </lineage>
</organism>
<keyword evidence="3" id="KW-1185">Reference proteome</keyword>
<dbReference type="PROSITE" id="PS00290">
    <property type="entry name" value="IG_MHC"/>
    <property type="match status" value="1"/>
</dbReference>
<sequence length="314" mass="36022">MESRFQCIVHHRGEFVEFTKLGYKGLEETWDVDPNILSYFEVLSGLKDLGYPSINSLWYCDQMEFNSMVLLKDDNGTRRIKIIAVLTGPNVVEEGTADIELGKNNVERTIEVENVVDERDILDKGTTQAEIVVDGTTEAEIVMDATVDEGLNCNMEEDEGLGEFDYEVRHISYNGEKYIVSLSTKESYCRGWTLIGFPCFHAISCMKAQQVEIENFMPNFNKRECYKEMCAPIIYPVNGETPWEKIEYVDLQPPPIKRKLGMPKKEMTRDALENIRDETQLKRANFRIKCSMFPHDGEQQSYLHTACTKSDNSA</sequence>
<proteinExistence type="predicted"/>
<dbReference type="EMBL" id="JAMSHJ010000001">
    <property type="protein sequence ID" value="KAI5443205.1"/>
    <property type="molecule type" value="Genomic_DNA"/>
</dbReference>
<dbReference type="Gramene" id="Psat01G0202600-T1">
    <property type="protein sequence ID" value="KAI5443205.1"/>
    <property type="gene ID" value="KIW84_012026"/>
</dbReference>
<evidence type="ECO:0000313" key="3">
    <source>
        <dbReference type="Proteomes" id="UP001058974"/>
    </source>
</evidence>
<protein>
    <recommendedName>
        <fullName evidence="1">PB1-like domain-containing protein</fullName>
    </recommendedName>
</protein>
<dbReference type="InterPro" id="IPR058594">
    <property type="entry name" value="PB1-like_dom_pln"/>
</dbReference>
<dbReference type="AlphaFoldDB" id="A0A9D5GVJ8"/>
<accession>A0A9D5GVJ8</accession>
<evidence type="ECO:0000259" key="1">
    <source>
        <dbReference type="Pfam" id="PF26130"/>
    </source>
</evidence>
<reference evidence="2 3" key="1">
    <citation type="journal article" date="2022" name="Nat. Genet.">
        <title>Improved pea reference genome and pan-genome highlight genomic features and evolutionary characteristics.</title>
        <authorList>
            <person name="Yang T."/>
            <person name="Liu R."/>
            <person name="Luo Y."/>
            <person name="Hu S."/>
            <person name="Wang D."/>
            <person name="Wang C."/>
            <person name="Pandey M.K."/>
            <person name="Ge S."/>
            <person name="Xu Q."/>
            <person name="Li N."/>
            <person name="Li G."/>
            <person name="Huang Y."/>
            <person name="Saxena R.K."/>
            <person name="Ji Y."/>
            <person name="Li M."/>
            <person name="Yan X."/>
            <person name="He Y."/>
            <person name="Liu Y."/>
            <person name="Wang X."/>
            <person name="Xiang C."/>
            <person name="Varshney R.K."/>
            <person name="Ding H."/>
            <person name="Gao S."/>
            <person name="Zong X."/>
        </authorList>
    </citation>
    <scope>NUCLEOTIDE SEQUENCE [LARGE SCALE GENOMIC DNA]</scope>
    <source>
        <strain evidence="2 3">cv. Zhongwan 6</strain>
    </source>
</reference>
<gene>
    <name evidence="2" type="ORF">KIW84_012026</name>
</gene>
<name>A0A9D5GVJ8_PEA</name>